<feature type="region of interest" description="Disordered" evidence="1">
    <location>
        <begin position="238"/>
        <end position="269"/>
    </location>
</feature>
<feature type="compositionally biased region" description="Acidic residues" evidence="1">
    <location>
        <begin position="72"/>
        <end position="88"/>
    </location>
</feature>
<feature type="region of interest" description="Disordered" evidence="1">
    <location>
        <begin position="282"/>
        <end position="406"/>
    </location>
</feature>
<proteinExistence type="predicted"/>
<feature type="region of interest" description="Disordered" evidence="1">
    <location>
        <begin position="65"/>
        <end position="93"/>
    </location>
</feature>
<dbReference type="GO" id="GO:0003729">
    <property type="term" value="F:mRNA binding"/>
    <property type="evidence" value="ECO:0007669"/>
    <property type="project" value="InterPro"/>
</dbReference>
<evidence type="ECO:0008006" key="4">
    <source>
        <dbReference type="Google" id="ProtNLM"/>
    </source>
</evidence>
<protein>
    <recommendedName>
        <fullName evidence="4">Chromatin target of PRMT1 protein C-terminal domain-containing protein</fullName>
    </recommendedName>
</protein>
<name>A0A4Y7T5R1_COPMI</name>
<feature type="compositionally biased region" description="Basic and acidic residues" evidence="1">
    <location>
        <begin position="308"/>
        <end position="319"/>
    </location>
</feature>
<dbReference type="GO" id="GO:0005634">
    <property type="term" value="C:nucleus"/>
    <property type="evidence" value="ECO:0007669"/>
    <property type="project" value="TreeGrafter"/>
</dbReference>
<feature type="region of interest" description="Disordered" evidence="1">
    <location>
        <begin position="1"/>
        <end position="44"/>
    </location>
</feature>
<dbReference type="GO" id="GO:0000340">
    <property type="term" value="F:RNA 7-methylguanosine cap binding"/>
    <property type="evidence" value="ECO:0007669"/>
    <property type="project" value="InterPro"/>
</dbReference>
<dbReference type="InterPro" id="IPR019416">
    <property type="entry name" value="NCBP3"/>
</dbReference>
<dbReference type="AlphaFoldDB" id="A0A4Y7T5R1"/>
<accession>A0A4Y7T5R1</accession>
<dbReference type="PANTHER" id="PTHR16291">
    <property type="entry name" value="NUCLEAR CAP-BINDING PROTEIN SUBUNIT 3"/>
    <property type="match status" value="1"/>
</dbReference>
<dbReference type="STRING" id="71717.A0A4Y7T5R1"/>
<sequence length="406" mass="44554">MDITPDESLAPVSFSSPEGPAQVLSYDEDVPYESQIQPEGLGGSSLAGRIGKGKVYFLADAERMGKRKVQEDAEEDAELMEEDTSDSDPDTRPNALLFTGPPIAHLPTQRIFAYATHFEAHPLGLEWVSDTTCVLVFSSRASARKAYRLLQKNPDEEPSLEFGSESYGCVSARAIPVPLWPAEKQLGRTLEQALGKTKAAGLAGPLKMRWARKDDVKKRGARRESEFYKKHGELAGKEVVNGRDIPNLPGSGSRKRSREDCDESDEAVTRAKLDRELDAFLEEGSDAERDATIEDEAEEVFASPASKMRSDHMADDGRTKRAARRLGWGEGRRTRGGLGGHGGPSLLDRIGAVTDLRDTKRRRREGSGPKDSLSNSDSRGGRRNARPKKTQQELDDELEAFLNGGS</sequence>
<dbReference type="Proteomes" id="UP000298030">
    <property type="component" value="Unassembled WGS sequence"/>
</dbReference>
<organism evidence="2 3">
    <name type="scientific">Coprinellus micaceus</name>
    <name type="common">Glistening ink-cap mushroom</name>
    <name type="synonym">Coprinus micaceus</name>
    <dbReference type="NCBI Taxonomy" id="71717"/>
    <lineage>
        <taxon>Eukaryota</taxon>
        <taxon>Fungi</taxon>
        <taxon>Dikarya</taxon>
        <taxon>Basidiomycota</taxon>
        <taxon>Agaricomycotina</taxon>
        <taxon>Agaricomycetes</taxon>
        <taxon>Agaricomycetidae</taxon>
        <taxon>Agaricales</taxon>
        <taxon>Agaricineae</taxon>
        <taxon>Psathyrellaceae</taxon>
        <taxon>Coprinellus</taxon>
    </lineage>
</organism>
<evidence type="ECO:0000256" key="1">
    <source>
        <dbReference type="SAM" id="MobiDB-lite"/>
    </source>
</evidence>
<evidence type="ECO:0000313" key="2">
    <source>
        <dbReference type="EMBL" id="TEB29507.1"/>
    </source>
</evidence>
<dbReference type="Pfam" id="PF10309">
    <property type="entry name" value="NCBP3"/>
    <property type="match status" value="1"/>
</dbReference>
<dbReference type="PANTHER" id="PTHR16291:SF0">
    <property type="entry name" value="NUCLEAR CAP-BINDING PROTEIN SUBUNIT 3"/>
    <property type="match status" value="1"/>
</dbReference>
<keyword evidence="3" id="KW-1185">Reference proteome</keyword>
<comment type="caution">
    <text evidence="2">The sequence shown here is derived from an EMBL/GenBank/DDBJ whole genome shotgun (WGS) entry which is preliminary data.</text>
</comment>
<reference evidence="2 3" key="1">
    <citation type="journal article" date="2019" name="Nat. Ecol. Evol.">
        <title>Megaphylogeny resolves global patterns of mushroom evolution.</title>
        <authorList>
            <person name="Varga T."/>
            <person name="Krizsan K."/>
            <person name="Foldi C."/>
            <person name="Dima B."/>
            <person name="Sanchez-Garcia M."/>
            <person name="Sanchez-Ramirez S."/>
            <person name="Szollosi G.J."/>
            <person name="Szarkandi J.G."/>
            <person name="Papp V."/>
            <person name="Albert L."/>
            <person name="Andreopoulos W."/>
            <person name="Angelini C."/>
            <person name="Antonin V."/>
            <person name="Barry K.W."/>
            <person name="Bougher N.L."/>
            <person name="Buchanan P."/>
            <person name="Buyck B."/>
            <person name="Bense V."/>
            <person name="Catcheside P."/>
            <person name="Chovatia M."/>
            <person name="Cooper J."/>
            <person name="Damon W."/>
            <person name="Desjardin D."/>
            <person name="Finy P."/>
            <person name="Geml J."/>
            <person name="Haridas S."/>
            <person name="Hughes K."/>
            <person name="Justo A."/>
            <person name="Karasinski D."/>
            <person name="Kautmanova I."/>
            <person name="Kiss B."/>
            <person name="Kocsube S."/>
            <person name="Kotiranta H."/>
            <person name="LaButti K.M."/>
            <person name="Lechner B.E."/>
            <person name="Liimatainen K."/>
            <person name="Lipzen A."/>
            <person name="Lukacs Z."/>
            <person name="Mihaltcheva S."/>
            <person name="Morgado L.N."/>
            <person name="Niskanen T."/>
            <person name="Noordeloos M.E."/>
            <person name="Ohm R.A."/>
            <person name="Ortiz-Santana B."/>
            <person name="Ovrebo C."/>
            <person name="Racz N."/>
            <person name="Riley R."/>
            <person name="Savchenko A."/>
            <person name="Shiryaev A."/>
            <person name="Soop K."/>
            <person name="Spirin V."/>
            <person name="Szebenyi C."/>
            <person name="Tomsovsky M."/>
            <person name="Tulloss R.E."/>
            <person name="Uehling J."/>
            <person name="Grigoriev I.V."/>
            <person name="Vagvolgyi C."/>
            <person name="Papp T."/>
            <person name="Martin F.M."/>
            <person name="Miettinen O."/>
            <person name="Hibbett D.S."/>
            <person name="Nagy L.G."/>
        </authorList>
    </citation>
    <scope>NUCLEOTIDE SEQUENCE [LARGE SCALE GENOMIC DNA]</scope>
    <source>
        <strain evidence="2 3">FP101781</strain>
    </source>
</reference>
<dbReference type="OrthoDB" id="422106at2759"/>
<dbReference type="EMBL" id="QPFP01000027">
    <property type="protein sequence ID" value="TEB29507.1"/>
    <property type="molecule type" value="Genomic_DNA"/>
</dbReference>
<evidence type="ECO:0000313" key="3">
    <source>
        <dbReference type="Proteomes" id="UP000298030"/>
    </source>
</evidence>
<gene>
    <name evidence="2" type="ORF">FA13DRAFT_1665543</name>
</gene>